<gene>
    <name evidence="1" type="ORF">J2S15_003230</name>
</gene>
<sequence length="77" mass="9261">MVITHYEAVKEKYPNLSVFWILSLLRENRSWLQEKLHSVYERYGHTNFCIRHLSKEDVEEIERSVLELRKEGGVIDV</sequence>
<organism evidence="1 2">
    <name type="scientific">Breznakia pachnodae</name>
    <dbReference type="NCBI Taxonomy" id="265178"/>
    <lineage>
        <taxon>Bacteria</taxon>
        <taxon>Bacillati</taxon>
        <taxon>Bacillota</taxon>
        <taxon>Erysipelotrichia</taxon>
        <taxon>Erysipelotrichales</taxon>
        <taxon>Erysipelotrichaceae</taxon>
        <taxon>Breznakia</taxon>
    </lineage>
</organism>
<reference evidence="1 2" key="1">
    <citation type="submission" date="2023-07" db="EMBL/GenBank/DDBJ databases">
        <title>Genomic Encyclopedia of Type Strains, Phase IV (KMG-IV): sequencing the most valuable type-strain genomes for metagenomic binning, comparative biology and taxonomic classification.</title>
        <authorList>
            <person name="Goeker M."/>
        </authorList>
    </citation>
    <scope>NUCLEOTIDE SEQUENCE [LARGE SCALE GENOMIC DNA]</scope>
    <source>
        <strain evidence="1 2">DSM 16784</strain>
    </source>
</reference>
<accession>A0ABU0E6E1</accession>
<keyword evidence="2" id="KW-1185">Reference proteome</keyword>
<protein>
    <submittedName>
        <fullName evidence="1">Uncharacterized protein</fullName>
    </submittedName>
</protein>
<evidence type="ECO:0000313" key="1">
    <source>
        <dbReference type="EMBL" id="MDQ0362476.1"/>
    </source>
</evidence>
<dbReference type="EMBL" id="JAUSUR010000007">
    <property type="protein sequence ID" value="MDQ0362476.1"/>
    <property type="molecule type" value="Genomic_DNA"/>
</dbReference>
<dbReference type="Proteomes" id="UP001230220">
    <property type="component" value="Unassembled WGS sequence"/>
</dbReference>
<name>A0ABU0E6E1_9FIRM</name>
<proteinExistence type="predicted"/>
<dbReference type="RefSeq" id="WP_307410134.1">
    <property type="nucleotide sequence ID" value="NZ_JAUSUR010000007.1"/>
</dbReference>
<evidence type="ECO:0000313" key="2">
    <source>
        <dbReference type="Proteomes" id="UP001230220"/>
    </source>
</evidence>
<comment type="caution">
    <text evidence="1">The sequence shown here is derived from an EMBL/GenBank/DDBJ whole genome shotgun (WGS) entry which is preliminary data.</text>
</comment>